<accession>A0A4Q0Y299</accession>
<evidence type="ECO:0000313" key="1">
    <source>
        <dbReference type="EMBL" id="RXJ63585.1"/>
    </source>
</evidence>
<reference evidence="1 2" key="1">
    <citation type="submission" date="2017-10" db="EMBL/GenBank/DDBJ databases">
        <title>Genomics of the genus Arcobacter.</title>
        <authorList>
            <person name="Perez-Cataluna A."/>
            <person name="Figueras M.J."/>
        </authorList>
    </citation>
    <scope>NUCLEOTIDE SEQUENCE [LARGE SCALE GENOMIC DNA]</scope>
    <source>
        <strain evidence="1 2">DSM 24636</strain>
    </source>
</reference>
<proteinExistence type="predicted"/>
<dbReference type="EMBL" id="PDKO01000003">
    <property type="protein sequence ID" value="RXJ63585.1"/>
    <property type="molecule type" value="Genomic_DNA"/>
</dbReference>
<comment type="caution">
    <text evidence="1">The sequence shown here is derived from an EMBL/GenBank/DDBJ whole genome shotgun (WGS) entry which is preliminary data.</text>
</comment>
<sequence length="120" mass="13515">MGKNENHFDISELDAKRLAVKNAAIDEALDLRNCDDLTADDFDNINTKAVRILQYAMLNIMKECKYTGSESIIQESASGNLTCRYSFVSLMEAACEDLDKDLACLTQLKRRKQHGNYSLS</sequence>
<keyword evidence="2" id="KW-1185">Reference proteome</keyword>
<protein>
    <submittedName>
        <fullName evidence="1">Uncharacterized protein</fullName>
    </submittedName>
</protein>
<name>A0A4Q0Y299_9BACT</name>
<dbReference type="AlphaFoldDB" id="A0A4Q0Y299"/>
<organism evidence="1 2">
    <name type="scientific">Halarcobacter anaerophilus</name>
    <dbReference type="NCBI Taxonomy" id="877500"/>
    <lineage>
        <taxon>Bacteria</taxon>
        <taxon>Pseudomonadati</taxon>
        <taxon>Campylobacterota</taxon>
        <taxon>Epsilonproteobacteria</taxon>
        <taxon>Campylobacterales</taxon>
        <taxon>Arcobacteraceae</taxon>
        <taxon>Halarcobacter</taxon>
    </lineage>
</organism>
<dbReference type="RefSeq" id="WP_129081631.1">
    <property type="nucleotide sequence ID" value="NZ_CP041070.1"/>
</dbReference>
<evidence type="ECO:0000313" key="2">
    <source>
        <dbReference type="Proteomes" id="UP000290191"/>
    </source>
</evidence>
<dbReference type="Proteomes" id="UP000290191">
    <property type="component" value="Unassembled WGS sequence"/>
</dbReference>
<gene>
    <name evidence="1" type="ORF">CRV06_05175</name>
</gene>